<comment type="caution">
    <text evidence="2">The sequence shown here is derived from an EMBL/GenBank/DDBJ whole genome shotgun (WGS) entry which is preliminary data.</text>
</comment>
<dbReference type="AlphaFoldDB" id="A0A7W5TX04"/>
<evidence type="ECO:0000256" key="1">
    <source>
        <dbReference type="SAM" id="Phobius"/>
    </source>
</evidence>
<proteinExistence type="predicted"/>
<evidence type="ECO:0000313" key="2">
    <source>
        <dbReference type="EMBL" id="MBB3668224.1"/>
    </source>
</evidence>
<keyword evidence="1" id="KW-1133">Transmembrane helix</keyword>
<keyword evidence="1" id="KW-0812">Transmembrane</keyword>
<keyword evidence="3" id="KW-1185">Reference proteome</keyword>
<dbReference type="RefSeq" id="WP_183358631.1">
    <property type="nucleotide sequence ID" value="NZ_BAABKR010000016.1"/>
</dbReference>
<protein>
    <submittedName>
        <fullName evidence="2">Uncharacterized protein</fullName>
    </submittedName>
</protein>
<keyword evidence="1" id="KW-0472">Membrane</keyword>
<sequence>MRFSEPVSAAARTVRGVLAAALSVGSAALAHSAGGHHDPHPVVLVLTLAISVPVCVALSAVKLSRARLAAAVLFTQGLLHGLFALFPAGGGAGSSGLREVGGHHNGHYEHRLIVAETAAAGGGVTPDATMAASHLVAAVVSYTLLRRGELILHALTGLLSIRPVLLLCDSGPAVPVRAPQPLPVRPLPAWHVWISAGPRTLRGPPLTAS</sequence>
<dbReference type="EMBL" id="JACIBT010000010">
    <property type="protein sequence ID" value="MBB3668224.1"/>
    <property type="molecule type" value="Genomic_DNA"/>
</dbReference>
<dbReference type="Proteomes" id="UP000547528">
    <property type="component" value="Unassembled WGS sequence"/>
</dbReference>
<feature type="transmembrane region" description="Helical" evidence="1">
    <location>
        <begin position="68"/>
        <end position="88"/>
    </location>
</feature>
<feature type="transmembrane region" description="Helical" evidence="1">
    <location>
        <begin position="42"/>
        <end position="61"/>
    </location>
</feature>
<reference evidence="2 3" key="1">
    <citation type="submission" date="2020-08" db="EMBL/GenBank/DDBJ databases">
        <title>Sequencing the genomes of 1000 actinobacteria strains.</title>
        <authorList>
            <person name="Klenk H.-P."/>
        </authorList>
    </citation>
    <scope>NUCLEOTIDE SEQUENCE [LARGE SCALE GENOMIC DNA]</scope>
    <source>
        <strain evidence="2 3">DSM 28238</strain>
    </source>
</reference>
<organism evidence="2 3">
    <name type="scientific">Garicola koreensis</name>
    <dbReference type="NCBI Taxonomy" id="1262554"/>
    <lineage>
        <taxon>Bacteria</taxon>
        <taxon>Bacillati</taxon>
        <taxon>Actinomycetota</taxon>
        <taxon>Actinomycetes</taxon>
        <taxon>Micrococcales</taxon>
        <taxon>Micrococcaceae</taxon>
        <taxon>Garicola</taxon>
    </lineage>
</organism>
<evidence type="ECO:0000313" key="3">
    <source>
        <dbReference type="Proteomes" id="UP000547528"/>
    </source>
</evidence>
<accession>A0A7W5TX04</accession>
<name>A0A7W5TX04_9MICC</name>
<gene>
    <name evidence="2" type="ORF">FHX47_001853</name>
</gene>